<sequence>METNYVEQCPSAPSLVLYSIRCDNILAIRNARNAPKQDGEPLASDKYSKPRLSFLFHFQDKKREEREKRKNRLSSSHLNRLKEK</sequence>
<dbReference type="EMBL" id="CM056811">
    <property type="protein sequence ID" value="KAJ8638146.1"/>
    <property type="molecule type" value="Genomic_DNA"/>
</dbReference>
<keyword evidence="2" id="KW-1185">Reference proteome</keyword>
<organism evidence="1 2">
    <name type="scientific">Persea americana</name>
    <name type="common">Avocado</name>
    <dbReference type="NCBI Taxonomy" id="3435"/>
    <lineage>
        <taxon>Eukaryota</taxon>
        <taxon>Viridiplantae</taxon>
        <taxon>Streptophyta</taxon>
        <taxon>Embryophyta</taxon>
        <taxon>Tracheophyta</taxon>
        <taxon>Spermatophyta</taxon>
        <taxon>Magnoliopsida</taxon>
        <taxon>Magnoliidae</taxon>
        <taxon>Laurales</taxon>
        <taxon>Lauraceae</taxon>
        <taxon>Persea</taxon>
    </lineage>
</organism>
<proteinExistence type="predicted"/>
<evidence type="ECO:0000313" key="1">
    <source>
        <dbReference type="EMBL" id="KAJ8638146.1"/>
    </source>
</evidence>
<gene>
    <name evidence="1" type="ORF">MRB53_012413</name>
</gene>
<dbReference type="Proteomes" id="UP001234297">
    <property type="component" value="Chromosome 3"/>
</dbReference>
<name>A0ACC2LXP3_PERAE</name>
<accession>A0ACC2LXP3</accession>
<comment type="caution">
    <text evidence="1">The sequence shown here is derived from an EMBL/GenBank/DDBJ whole genome shotgun (WGS) entry which is preliminary data.</text>
</comment>
<evidence type="ECO:0000313" key="2">
    <source>
        <dbReference type="Proteomes" id="UP001234297"/>
    </source>
</evidence>
<reference evidence="1 2" key="1">
    <citation type="journal article" date="2022" name="Hortic Res">
        <title>A haplotype resolved chromosomal level avocado genome allows analysis of novel avocado genes.</title>
        <authorList>
            <person name="Nath O."/>
            <person name="Fletcher S.J."/>
            <person name="Hayward A."/>
            <person name="Shaw L.M."/>
            <person name="Masouleh A.K."/>
            <person name="Furtado A."/>
            <person name="Henry R.J."/>
            <person name="Mitter N."/>
        </authorList>
    </citation>
    <scope>NUCLEOTIDE SEQUENCE [LARGE SCALE GENOMIC DNA]</scope>
    <source>
        <strain evidence="2">cv. Hass</strain>
    </source>
</reference>
<protein>
    <submittedName>
        <fullName evidence="1">Uncharacterized protein</fullName>
    </submittedName>
</protein>